<evidence type="ECO:0000313" key="4">
    <source>
        <dbReference type="Proteomes" id="UP000585474"/>
    </source>
</evidence>
<dbReference type="SUPFAM" id="SSF57756">
    <property type="entry name" value="Retrovirus zinc finger-like domains"/>
    <property type="match status" value="1"/>
</dbReference>
<dbReference type="GO" id="GO:0008270">
    <property type="term" value="F:zinc ion binding"/>
    <property type="evidence" value="ECO:0007669"/>
    <property type="project" value="InterPro"/>
</dbReference>
<dbReference type="Pfam" id="PF22936">
    <property type="entry name" value="Pol_BBD"/>
    <property type="match status" value="1"/>
</dbReference>
<sequence length="684" mass="77559">MAEEITTSSSGSSGHRTTVSNAKFEVEKFDGTNNFGMWQCEVLDVLIQQDLDITLEAKPDDISEKDWAKLNRQACGTIRLCLAKDQKYFVMKETSAKELWDKLENKYMTKSVENRLYLKKKLFRFQYKQGTSMNEHLNSFNKILADLQNLDVEIDDEDKALLLLNSLPETYEHLTTTLLYENRVQMHLQQGVGRVLARNLRGDGNLAQNRAEKSSDRRQLAKDECAYCHQKGHWKDKCPIKEKKEPKANVAQNKNEDEDLDAVLTVSSFTNHSDEWILDSGCSYHMSPYRDLFSSLEEFDGGIVLMGNDNACKTRGIGTIRLKMFDGTIRVLTDVRYVPDLKKNLLSLGTLDSKGYKVTMEGGILKVVRGALVAMKGTRKGNLYFLDGSTVTGRVVVSNSSDESDTSRLWHMLLGHPGEKALQTLVRQGVLKGAKTGQINFCEHCVLGKQTRVKFGTAIHQTEGILDYVHTDIWGPTRTSSLGGRHWFVTFIDDFSRRVWVYTMKHKDEVLDIFLSWKQMVENQTGRKIKKLRSDNGGEYRYDPFLKICQEEGIVRHFTVRRTPQQNGVAERMNRTLVTKVRCMLSHAGLSKAFWAEAVSYASHLVNRLPAAGIGGKTPMEVWSGKPISDYDYLHVFGCSAYFHVTESKLDPRAKKAIFLGFSSGTKAYRLWCPELKKVVLSGA</sequence>
<dbReference type="GO" id="GO:0006508">
    <property type="term" value="P:proteolysis"/>
    <property type="evidence" value="ECO:0007669"/>
    <property type="project" value="UniProtKB-KW"/>
</dbReference>
<accession>A0A7J0H864</accession>
<dbReference type="PANTHER" id="PTHR42648">
    <property type="entry name" value="TRANSPOSASE, PUTATIVE-RELATED"/>
    <property type="match status" value="1"/>
</dbReference>
<protein>
    <recommendedName>
        <fullName evidence="2">Integrase catalytic domain-containing protein</fullName>
    </recommendedName>
</protein>
<gene>
    <name evidence="3" type="ORF">Acr_27g0009570</name>
</gene>
<dbReference type="InterPro" id="IPR025724">
    <property type="entry name" value="GAG-pre-integrase_dom"/>
</dbReference>
<keyword evidence="4" id="KW-1185">Reference proteome</keyword>
<dbReference type="EMBL" id="BJWL01000027">
    <property type="protein sequence ID" value="GFZ19218.1"/>
    <property type="molecule type" value="Genomic_DNA"/>
</dbReference>
<dbReference type="GO" id="GO:0003676">
    <property type="term" value="F:nucleic acid binding"/>
    <property type="evidence" value="ECO:0007669"/>
    <property type="project" value="InterPro"/>
</dbReference>
<dbReference type="AlphaFoldDB" id="A0A7J0H864"/>
<dbReference type="Gene3D" id="4.10.60.10">
    <property type="entry name" value="Zinc finger, CCHC-type"/>
    <property type="match status" value="1"/>
</dbReference>
<evidence type="ECO:0000259" key="2">
    <source>
        <dbReference type="PROSITE" id="PS50994"/>
    </source>
</evidence>
<feature type="domain" description="Integrase catalytic" evidence="2">
    <location>
        <begin position="459"/>
        <end position="627"/>
    </location>
</feature>
<dbReference type="PROSITE" id="PS50994">
    <property type="entry name" value="INTEGRASE"/>
    <property type="match status" value="1"/>
</dbReference>
<proteinExistence type="predicted"/>
<dbReference type="InterPro" id="IPR054722">
    <property type="entry name" value="PolX-like_BBD"/>
</dbReference>
<dbReference type="GO" id="GO:0008233">
    <property type="term" value="F:peptidase activity"/>
    <property type="evidence" value="ECO:0007669"/>
    <property type="project" value="UniProtKB-KW"/>
</dbReference>
<dbReference type="Pfam" id="PF25597">
    <property type="entry name" value="SH3_retrovirus"/>
    <property type="match status" value="1"/>
</dbReference>
<dbReference type="InterPro" id="IPR057670">
    <property type="entry name" value="SH3_retrovirus"/>
</dbReference>
<comment type="caution">
    <text evidence="3">The sequence shown here is derived from an EMBL/GenBank/DDBJ whole genome shotgun (WGS) entry which is preliminary data.</text>
</comment>
<dbReference type="SUPFAM" id="SSF53098">
    <property type="entry name" value="Ribonuclease H-like"/>
    <property type="match status" value="1"/>
</dbReference>
<dbReference type="PANTHER" id="PTHR42648:SF28">
    <property type="entry name" value="TRANSPOSON-ENCODED PROTEIN WITH RIBONUCLEASE H-LIKE AND RETROVIRUS ZINC FINGER-LIKE DOMAINS"/>
    <property type="match status" value="1"/>
</dbReference>
<keyword evidence="1" id="KW-0378">Hydrolase</keyword>
<dbReference type="OrthoDB" id="1729718at2759"/>
<dbReference type="InterPro" id="IPR001584">
    <property type="entry name" value="Integrase_cat-core"/>
</dbReference>
<dbReference type="InterPro" id="IPR012337">
    <property type="entry name" value="RNaseH-like_sf"/>
</dbReference>
<reference evidence="3 4" key="1">
    <citation type="submission" date="2019-07" db="EMBL/GenBank/DDBJ databases">
        <title>De Novo Assembly of kiwifruit Actinidia rufa.</title>
        <authorList>
            <person name="Sugita-Konishi S."/>
            <person name="Sato K."/>
            <person name="Mori E."/>
            <person name="Abe Y."/>
            <person name="Kisaki G."/>
            <person name="Hamano K."/>
            <person name="Suezawa K."/>
            <person name="Otani M."/>
            <person name="Fukuda T."/>
            <person name="Manabe T."/>
            <person name="Gomi K."/>
            <person name="Tabuchi M."/>
            <person name="Akimitsu K."/>
            <person name="Kataoka I."/>
        </authorList>
    </citation>
    <scope>NUCLEOTIDE SEQUENCE [LARGE SCALE GENOMIC DNA]</scope>
    <source>
        <strain evidence="4">cv. Fuchu</strain>
    </source>
</reference>
<dbReference type="Proteomes" id="UP000585474">
    <property type="component" value="Unassembled WGS sequence"/>
</dbReference>
<dbReference type="GO" id="GO:0015074">
    <property type="term" value="P:DNA integration"/>
    <property type="evidence" value="ECO:0007669"/>
    <property type="project" value="InterPro"/>
</dbReference>
<dbReference type="Pfam" id="PF00665">
    <property type="entry name" value="rve"/>
    <property type="match status" value="1"/>
</dbReference>
<dbReference type="InterPro" id="IPR039537">
    <property type="entry name" value="Retrotran_Ty1/copia-like"/>
</dbReference>
<dbReference type="Gene3D" id="3.30.420.10">
    <property type="entry name" value="Ribonuclease H-like superfamily/Ribonuclease H"/>
    <property type="match status" value="1"/>
</dbReference>
<organism evidence="3 4">
    <name type="scientific">Actinidia rufa</name>
    <dbReference type="NCBI Taxonomy" id="165716"/>
    <lineage>
        <taxon>Eukaryota</taxon>
        <taxon>Viridiplantae</taxon>
        <taxon>Streptophyta</taxon>
        <taxon>Embryophyta</taxon>
        <taxon>Tracheophyta</taxon>
        <taxon>Spermatophyta</taxon>
        <taxon>Magnoliopsida</taxon>
        <taxon>eudicotyledons</taxon>
        <taxon>Gunneridae</taxon>
        <taxon>Pentapetalae</taxon>
        <taxon>asterids</taxon>
        <taxon>Ericales</taxon>
        <taxon>Actinidiaceae</taxon>
        <taxon>Actinidia</taxon>
    </lineage>
</organism>
<dbReference type="InterPro" id="IPR036875">
    <property type="entry name" value="Znf_CCHC_sf"/>
</dbReference>
<name>A0A7J0H864_9ERIC</name>
<dbReference type="Pfam" id="PF13976">
    <property type="entry name" value="gag_pre-integrs"/>
    <property type="match status" value="1"/>
</dbReference>
<dbReference type="InterPro" id="IPR036397">
    <property type="entry name" value="RNaseH_sf"/>
</dbReference>
<keyword evidence="1" id="KW-0645">Protease</keyword>
<evidence type="ECO:0000313" key="3">
    <source>
        <dbReference type="EMBL" id="GFZ19218.1"/>
    </source>
</evidence>
<evidence type="ECO:0000256" key="1">
    <source>
        <dbReference type="ARBA" id="ARBA00022670"/>
    </source>
</evidence>
<dbReference type="Pfam" id="PF14223">
    <property type="entry name" value="Retrotran_gag_2"/>
    <property type="match status" value="1"/>
</dbReference>